<gene>
    <name evidence="1" type="ORF">IPOD504_LOCUS127</name>
</gene>
<evidence type="ECO:0000313" key="2">
    <source>
        <dbReference type="Proteomes" id="UP000837857"/>
    </source>
</evidence>
<accession>A0ABN8HMP3</accession>
<organism evidence="1 2">
    <name type="scientific">Iphiclides podalirius</name>
    <name type="common">scarce swallowtail</name>
    <dbReference type="NCBI Taxonomy" id="110791"/>
    <lineage>
        <taxon>Eukaryota</taxon>
        <taxon>Metazoa</taxon>
        <taxon>Ecdysozoa</taxon>
        <taxon>Arthropoda</taxon>
        <taxon>Hexapoda</taxon>
        <taxon>Insecta</taxon>
        <taxon>Pterygota</taxon>
        <taxon>Neoptera</taxon>
        <taxon>Endopterygota</taxon>
        <taxon>Lepidoptera</taxon>
        <taxon>Glossata</taxon>
        <taxon>Ditrysia</taxon>
        <taxon>Papilionoidea</taxon>
        <taxon>Papilionidae</taxon>
        <taxon>Papilioninae</taxon>
        <taxon>Iphiclides</taxon>
    </lineage>
</organism>
<dbReference type="Proteomes" id="UP000837857">
    <property type="component" value="Chromosome 1"/>
</dbReference>
<feature type="non-terminal residue" evidence="1">
    <location>
        <position position="1"/>
    </location>
</feature>
<name>A0ABN8HMP3_9NEOP</name>
<reference evidence="1" key="1">
    <citation type="submission" date="2022-03" db="EMBL/GenBank/DDBJ databases">
        <authorList>
            <person name="Martin H S."/>
        </authorList>
    </citation>
    <scope>NUCLEOTIDE SEQUENCE</scope>
</reference>
<sequence>MRGTRRNHVRRFVCAKPLLRRRAKCRRLLAPRLGRSSDRIATMAAKVGLVFNLLVMLPIAKGDIPGTFFWKPRLGLDLSIPTTTSSYAQAVKGDLKPTVDEIRRGTAVLIEGYQLGVTVVALALGKDVWDVHPHLNPFRAWFYTTAYRWGLRHLALIPEWLHGTKYSYIDTHRAWRKRFHFNEKFTPKWMRWFLPHVWEWDREEKQFRRYMRYADPAFAKHVHYPGEVFDDWKSEESTETVENLDISNGSIEKDQPDY</sequence>
<proteinExistence type="predicted"/>
<keyword evidence="2" id="KW-1185">Reference proteome</keyword>
<dbReference type="EMBL" id="OW152813">
    <property type="protein sequence ID" value="CAH2034424.1"/>
    <property type="molecule type" value="Genomic_DNA"/>
</dbReference>
<evidence type="ECO:0000313" key="1">
    <source>
        <dbReference type="EMBL" id="CAH2034424.1"/>
    </source>
</evidence>
<protein>
    <submittedName>
        <fullName evidence="1">Uncharacterized protein</fullName>
    </submittedName>
</protein>